<sequence>MTDSIPIGIPVVPEAGSGSGSLRRYVFWLLPEADTARVQPYGLDDGQATPIRESGTLVIGALPGKLPGLSSQAVGVALQDPGGGAVLGVSGRSSMLAGALGFLAAHLLPPERWATLPPLIATGRIEPVPARAGSPLTGLAVRAVDGVPGKLAAIQAAAPPPGLLLLPAEDHPADAARAAEIHRLIGALTRTGHEVRRVRSLDEALVAWMPELAGTSGPIAAGAGMAGPPRRPWRWVAGLAAAAAGALFVPAALQSWRNDGASVEAALLAQRIVADPEGLCASLPSLQRAGGDAALRAQAVCAALARCDAAAGHRLDPDRRAAGLTGGISGPFLAVPERAAAARDACKAAVELAPQAAKARWHLSRALEAQQDETAAQRERALAAERGEPMSRLRLAQEALLARDSAPAGREQLALLVRRPQPPPEAVQWLAVARLCGIGGASDPAGALSLTPLLREMARRFAEDAEFPNAALGLAELLERPGAMTVPPGLCPMTPA</sequence>
<reference evidence="1 2" key="1">
    <citation type="submission" date="2016-10" db="EMBL/GenBank/DDBJ databases">
        <authorList>
            <person name="de Groot N.N."/>
        </authorList>
    </citation>
    <scope>NUCLEOTIDE SEQUENCE [LARGE SCALE GENOMIC DNA]</scope>
    <source>
        <strain evidence="1 2">DSM 19981</strain>
    </source>
</reference>
<dbReference type="AlphaFoldDB" id="A0A1I4F7K4"/>
<keyword evidence="2" id="KW-1185">Reference proteome</keyword>
<evidence type="ECO:0000313" key="1">
    <source>
        <dbReference type="EMBL" id="SFL13270.1"/>
    </source>
</evidence>
<dbReference type="EMBL" id="FOSQ01000023">
    <property type="protein sequence ID" value="SFL13270.1"/>
    <property type="molecule type" value="Genomic_DNA"/>
</dbReference>
<protein>
    <submittedName>
        <fullName evidence="1">Uncharacterized protein</fullName>
    </submittedName>
</protein>
<accession>A0A1I4F7K4</accession>
<name>A0A1I4F7K4_9PROT</name>
<dbReference type="RefSeq" id="WP_092963334.1">
    <property type="nucleotide sequence ID" value="NZ_FOSQ01000023.1"/>
</dbReference>
<dbReference type="Proteomes" id="UP000199473">
    <property type="component" value="Unassembled WGS sequence"/>
</dbReference>
<dbReference type="STRING" id="1123062.SAMN02745775_12339"/>
<gene>
    <name evidence="1" type="ORF">SAMN02745775_12339</name>
</gene>
<proteinExistence type="predicted"/>
<evidence type="ECO:0000313" key="2">
    <source>
        <dbReference type="Proteomes" id="UP000199473"/>
    </source>
</evidence>
<organism evidence="1 2">
    <name type="scientific">Falsiroseomonas stagni DSM 19981</name>
    <dbReference type="NCBI Taxonomy" id="1123062"/>
    <lineage>
        <taxon>Bacteria</taxon>
        <taxon>Pseudomonadati</taxon>
        <taxon>Pseudomonadota</taxon>
        <taxon>Alphaproteobacteria</taxon>
        <taxon>Acetobacterales</taxon>
        <taxon>Roseomonadaceae</taxon>
        <taxon>Falsiroseomonas</taxon>
    </lineage>
</organism>